<evidence type="ECO:0000256" key="1">
    <source>
        <dbReference type="ARBA" id="ARBA00013160"/>
    </source>
</evidence>
<feature type="compositionally biased region" description="Polar residues" evidence="4">
    <location>
        <begin position="1"/>
        <end position="12"/>
    </location>
</feature>
<evidence type="ECO:0000256" key="3">
    <source>
        <dbReference type="ARBA" id="ARBA00048248"/>
    </source>
</evidence>
<accession>A0A9W7ICQ2</accession>
<dbReference type="GO" id="GO:0004831">
    <property type="term" value="F:tyrosine-tRNA ligase activity"/>
    <property type="evidence" value="ECO:0007669"/>
    <property type="project" value="UniProtKB-EC"/>
</dbReference>
<dbReference type="InterPro" id="IPR014729">
    <property type="entry name" value="Rossmann-like_a/b/a_fold"/>
</dbReference>
<dbReference type="OrthoDB" id="993930at2759"/>
<feature type="region of interest" description="Disordered" evidence="4">
    <location>
        <begin position="1"/>
        <end position="35"/>
    </location>
</feature>
<evidence type="ECO:0000256" key="2">
    <source>
        <dbReference type="ARBA" id="ARBA00033323"/>
    </source>
</evidence>
<name>A0A9W7ICQ2_HIBTR</name>
<dbReference type="PANTHER" id="PTHR46264:SF4">
    <property type="entry name" value="TYROSINE--TRNA LIGASE, CYTOPLASMIC"/>
    <property type="match status" value="1"/>
</dbReference>
<reference evidence="5" key="1">
    <citation type="submission" date="2023-05" db="EMBL/GenBank/DDBJ databases">
        <title>Genome and transcriptome analyses reveal genes involved in the formation of fine ridges on petal epidermal cells in Hibiscus trionum.</title>
        <authorList>
            <person name="Koshimizu S."/>
            <person name="Masuda S."/>
            <person name="Ishii T."/>
            <person name="Shirasu K."/>
            <person name="Hoshino A."/>
            <person name="Arita M."/>
        </authorList>
    </citation>
    <scope>NUCLEOTIDE SEQUENCE</scope>
    <source>
        <strain evidence="5">Hamamatsu line</strain>
    </source>
</reference>
<dbReference type="PANTHER" id="PTHR46264">
    <property type="entry name" value="TYROSINE-TRNA LIGASE"/>
    <property type="match status" value="1"/>
</dbReference>
<dbReference type="InterPro" id="IPR050489">
    <property type="entry name" value="Tyr-tRNA_synthase"/>
</dbReference>
<proteinExistence type="predicted"/>
<evidence type="ECO:0000313" key="6">
    <source>
        <dbReference type="Proteomes" id="UP001165190"/>
    </source>
</evidence>
<comment type="catalytic activity">
    <reaction evidence="3">
        <text>tRNA(Tyr) + L-tyrosine + ATP = L-tyrosyl-tRNA(Tyr) + AMP + diphosphate + H(+)</text>
        <dbReference type="Rhea" id="RHEA:10220"/>
        <dbReference type="Rhea" id="RHEA-COMP:9706"/>
        <dbReference type="Rhea" id="RHEA-COMP:9707"/>
        <dbReference type="ChEBI" id="CHEBI:15378"/>
        <dbReference type="ChEBI" id="CHEBI:30616"/>
        <dbReference type="ChEBI" id="CHEBI:33019"/>
        <dbReference type="ChEBI" id="CHEBI:58315"/>
        <dbReference type="ChEBI" id="CHEBI:78442"/>
        <dbReference type="ChEBI" id="CHEBI:78536"/>
        <dbReference type="ChEBI" id="CHEBI:456215"/>
        <dbReference type="EC" id="6.1.1.1"/>
    </reaction>
</comment>
<comment type="caution">
    <text evidence="5">The sequence shown here is derived from an EMBL/GenBank/DDBJ whole genome shotgun (WGS) entry which is preliminary data.</text>
</comment>
<evidence type="ECO:0000313" key="5">
    <source>
        <dbReference type="EMBL" id="GMI92911.1"/>
    </source>
</evidence>
<dbReference type="GO" id="GO:0005737">
    <property type="term" value="C:cytoplasm"/>
    <property type="evidence" value="ECO:0007669"/>
    <property type="project" value="TreeGrafter"/>
</dbReference>
<dbReference type="EC" id="6.1.1.1" evidence="1"/>
<feature type="compositionally biased region" description="Low complexity" evidence="4">
    <location>
        <begin position="13"/>
        <end position="33"/>
    </location>
</feature>
<dbReference type="EMBL" id="BSYR01000024">
    <property type="protein sequence ID" value="GMI92911.1"/>
    <property type="molecule type" value="Genomic_DNA"/>
</dbReference>
<dbReference type="AlphaFoldDB" id="A0A9W7ICQ2"/>
<protein>
    <recommendedName>
        <fullName evidence="1">tyrosine--tRNA ligase</fullName>
        <ecNumber evidence="1">6.1.1.1</ecNumber>
    </recommendedName>
    <alternativeName>
        <fullName evidence="2">Tyrosyl-tRNA synthetase</fullName>
    </alternativeName>
</protein>
<keyword evidence="6" id="KW-1185">Reference proteome</keyword>
<dbReference type="Proteomes" id="UP001165190">
    <property type="component" value="Unassembled WGS sequence"/>
</dbReference>
<sequence>MADQSPVDQTPPSSDMQSLSVSSQPTSSSSTPQMNLEERFKIIRSVVEECIQEDELLNLLTHKPEPICCDGFEPSGRMHIAQGVVKVINVNKLTSAGCRVKI</sequence>
<dbReference type="GO" id="GO:0006437">
    <property type="term" value="P:tyrosyl-tRNA aminoacylation"/>
    <property type="evidence" value="ECO:0007669"/>
    <property type="project" value="TreeGrafter"/>
</dbReference>
<dbReference type="Gene3D" id="3.40.50.620">
    <property type="entry name" value="HUPs"/>
    <property type="match status" value="1"/>
</dbReference>
<gene>
    <name evidence="5" type="ORF">HRI_002960400</name>
</gene>
<dbReference type="SUPFAM" id="SSF52374">
    <property type="entry name" value="Nucleotidylyl transferase"/>
    <property type="match status" value="1"/>
</dbReference>
<evidence type="ECO:0000256" key="4">
    <source>
        <dbReference type="SAM" id="MobiDB-lite"/>
    </source>
</evidence>
<organism evidence="5 6">
    <name type="scientific">Hibiscus trionum</name>
    <name type="common">Flower of an hour</name>
    <dbReference type="NCBI Taxonomy" id="183268"/>
    <lineage>
        <taxon>Eukaryota</taxon>
        <taxon>Viridiplantae</taxon>
        <taxon>Streptophyta</taxon>
        <taxon>Embryophyta</taxon>
        <taxon>Tracheophyta</taxon>
        <taxon>Spermatophyta</taxon>
        <taxon>Magnoliopsida</taxon>
        <taxon>eudicotyledons</taxon>
        <taxon>Gunneridae</taxon>
        <taxon>Pentapetalae</taxon>
        <taxon>rosids</taxon>
        <taxon>malvids</taxon>
        <taxon>Malvales</taxon>
        <taxon>Malvaceae</taxon>
        <taxon>Malvoideae</taxon>
        <taxon>Hibiscus</taxon>
    </lineage>
</organism>